<dbReference type="EMBL" id="LUEZ02000046">
    <property type="protein sequence ID" value="RDB23670.1"/>
    <property type="molecule type" value="Genomic_DNA"/>
</dbReference>
<dbReference type="AlphaFoldDB" id="A0A369JR23"/>
<evidence type="ECO:0000259" key="1">
    <source>
        <dbReference type="Pfam" id="PF02558"/>
    </source>
</evidence>
<proteinExistence type="predicted"/>
<dbReference type="STRING" id="39966.A0A369JR23"/>
<dbReference type="Gene3D" id="1.10.1040.10">
    <property type="entry name" value="N-(1-d-carboxylethyl)-l-norvaline Dehydrogenase, domain 2"/>
    <property type="match status" value="1"/>
</dbReference>
<dbReference type="InParanoid" id="A0A369JR23"/>
<dbReference type="InterPro" id="IPR008927">
    <property type="entry name" value="6-PGluconate_DH-like_C_sf"/>
</dbReference>
<feature type="domain" description="Ketopantoate reductase N-terminal" evidence="1">
    <location>
        <begin position="9"/>
        <end position="173"/>
    </location>
</feature>
<dbReference type="InterPro" id="IPR013332">
    <property type="entry name" value="KPR_N"/>
</dbReference>
<dbReference type="PANTHER" id="PTHR21708:SF43">
    <property type="entry name" value="KETOPANTOATE REDUCTASE C-TERMINAL DOMAIN-CONTAINING PROTEIN"/>
    <property type="match status" value="1"/>
</dbReference>
<dbReference type="OrthoDB" id="3609at2759"/>
<accession>A0A369JR23</accession>
<feature type="domain" description="Ketopantoate reductase C-terminal" evidence="2">
    <location>
        <begin position="315"/>
        <end position="379"/>
    </location>
</feature>
<keyword evidence="4" id="KW-1185">Reference proteome</keyword>
<dbReference type="SUPFAM" id="SSF48179">
    <property type="entry name" value="6-phosphogluconate dehydrogenase C-terminal domain-like"/>
    <property type="match status" value="1"/>
</dbReference>
<dbReference type="FunCoup" id="A0A369JR23">
    <property type="interactions" value="251"/>
</dbReference>
<sequence>MSNPKVQDVLLVGLGAVGAVYSLILTRSGLAHVTVVARSNYDAVNDHGVHFKSHKYGEITGWRPDHLVRSVAEAADRPYSYVFLATKAVPERITTPSLLAPLLSSPYADAYPQPAYILLQNGLNVAVDLYHALVKLGKGEPRIISTATWIYTNLLEPNVVEHSNFENMTVGVYRYNNFTAESNTPAEASLLEDVASMLKAGGTSVTVVPEVQRIKFSKNMWNVAFSTVATLTSYPSTAIFRAPPTDPSNMYSPYVYPTTAHLIAKYTIPNIRCALQELIVLGQFFLIFLESIHSNPLPGRTIGYPDTPDGLPSSIVDTVIERTRERHSTPDSSHKLSMLIDMEKGQPIEVEVIVGEVVRMARDRGVEMPRVEMLYALLLVVQNQILRKLEENK</sequence>
<evidence type="ECO:0000313" key="4">
    <source>
        <dbReference type="Proteomes" id="UP000076154"/>
    </source>
</evidence>
<dbReference type="Gene3D" id="3.40.50.720">
    <property type="entry name" value="NAD(P)-binding Rossmann-like Domain"/>
    <property type="match status" value="1"/>
</dbReference>
<evidence type="ECO:0000259" key="2">
    <source>
        <dbReference type="Pfam" id="PF08546"/>
    </source>
</evidence>
<dbReference type="Pfam" id="PF08546">
    <property type="entry name" value="ApbA_C"/>
    <property type="match status" value="1"/>
</dbReference>
<reference evidence="3" key="1">
    <citation type="submission" date="2018-04" db="EMBL/GenBank/DDBJ databases">
        <title>Whole genome sequencing of Hypsizygus marmoreus.</title>
        <authorList>
            <person name="Choi I.-G."/>
            <person name="Min B."/>
            <person name="Kim J.-G."/>
            <person name="Kim S."/>
            <person name="Oh Y.-L."/>
            <person name="Kong W.-S."/>
            <person name="Park H."/>
            <person name="Jeong J."/>
            <person name="Song E.-S."/>
        </authorList>
    </citation>
    <scope>NUCLEOTIDE SEQUENCE [LARGE SCALE GENOMIC DNA]</scope>
    <source>
        <strain evidence="3">51987-8</strain>
    </source>
</reference>
<dbReference type="InterPro" id="IPR051402">
    <property type="entry name" value="KPR-Related"/>
</dbReference>
<comment type="caution">
    <text evidence="3">The sequence shown here is derived from an EMBL/GenBank/DDBJ whole genome shotgun (WGS) entry which is preliminary data.</text>
</comment>
<gene>
    <name evidence="3" type="ORF">Hypma_009452</name>
</gene>
<dbReference type="InterPro" id="IPR013328">
    <property type="entry name" value="6PGD_dom2"/>
</dbReference>
<dbReference type="PANTHER" id="PTHR21708">
    <property type="entry name" value="PROBABLE 2-DEHYDROPANTOATE 2-REDUCTASE"/>
    <property type="match status" value="1"/>
</dbReference>
<organism evidence="3 4">
    <name type="scientific">Hypsizygus marmoreus</name>
    <name type="common">White beech mushroom</name>
    <name type="synonym">Agaricus marmoreus</name>
    <dbReference type="NCBI Taxonomy" id="39966"/>
    <lineage>
        <taxon>Eukaryota</taxon>
        <taxon>Fungi</taxon>
        <taxon>Dikarya</taxon>
        <taxon>Basidiomycota</taxon>
        <taxon>Agaricomycotina</taxon>
        <taxon>Agaricomycetes</taxon>
        <taxon>Agaricomycetidae</taxon>
        <taxon>Agaricales</taxon>
        <taxon>Tricholomatineae</taxon>
        <taxon>Lyophyllaceae</taxon>
        <taxon>Hypsizygus</taxon>
    </lineage>
</organism>
<dbReference type="GO" id="GO:0005737">
    <property type="term" value="C:cytoplasm"/>
    <property type="evidence" value="ECO:0007669"/>
    <property type="project" value="TreeGrafter"/>
</dbReference>
<dbReference type="InterPro" id="IPR013752">
    <property type="entry name" value="KPA_reductase"/>
</dbReference>
<dbReference type="Pfam" id="PF02558">
    <property type="entry name" value="ApbA"/>
    <property type="match status" value="1"/>
</dbReference>
<evidence type="ECO:0000313" key="3">
    <source>
        <dbReference type="EMBL" id="RDB23670.1"/>
    </source>
</evidence>
<dbReference type="Proteomes" id="UP000076154">
    <property type="component" value="Unassembled WGS sequence"/>
</dbReference>
<evidence type="ECO:0008006" key="5">
    <source>
        <dbReference type="Google" id="ProtNLM"/>
    </source>
</evidence>
<name>A0A369JR23_HYPMA</name>
<protein>
    <recommendedName>
        <fullName evidence="5">2-dehydropantoate 2-reductase</fullName>
    </recommendedName>
</protein>